<gene>
    <name evidence="8" type="ORF">Pka01_62420</name>
</gene>
<organism evidence="8 9">
    <name type="scientific">Planotetraspora kaengkrachanensis</name>
    <dbReference type="NCBI Taxonomy" id="575193"/>
    <lineage>
        <taxon>Bacteria</taxon>
        <taxon>Bacillati</taxon>
        <taxon>Actinomycetota</taxon>
        <taxon>Actinomycetes</taxon>
        <taxon>Streptosporangiales</taxon>
        <taxon>Streptosporangiaceae</taxon>
        <taxon>Planotetraspora</taxon>
    </lineage>
</organism>
<dbReference type="Gene3D" id="3.10.450.50">
    <property type="match status" value="1"/>
</dbReference>
<keyword evidence="9" id="KW-1185">Reference proteome</keyword>
<dbReference type="InterPro" id="IPR036388">
    <property type="entry name" value="WH-like_DNA-bd_sf"/>
</dbReference>
<feature type="domain" description="RNA polymerase sigma-70 region 2" evidence="6">
    <location>
        <begin position="27"/>
        <end position="92"/>
    </location>
</feature>
<dbReference type="Proteomes" id="UP000630097">
    <property type="component" value="Unassembled WGS sequence"/>
</dbReference>
<dbReference type="InterPro" id="IPR032710">
    <property type="entry name" value="NTF2-like_dom_sf"/>
</dbReference>
<evidence type="ECO:0000256" key="1">
    <source>
        <dbReference type="ARBA" id="ARBA00010641"/>
    </source>
</evidence>
<evidence type="ECO:0000313" key="8">
    <source>
        <dbReference type="EMBL" id="GIG83115.1"/>
    </source>
</evidence>
<protein>
    <submittedName>
        <fullName evidence="8">DNA-directed RNA polymerase sigma-70 factor</fullName>
    </submittedName>
</protein>
<dbReference type="PANTHER" id="PTHR43133">
    <property type="entry name" value="RNA POLYMERASE ECF-TYPE SIGMA FACTO"/>
    <property type="match status" value="1"/>
</dbReference>
<name>A0A8J3PXW3_9ACTN</name>
<evidence type="ECO:0000256" key="2">
    <source>
        <dbReference type="ARBA" id="ARBA00011344"/>
    </source>
</evidence>
<dbReference type="CDD" id="cd06171">
    <property type="entry name" value="Sigma70_r4"/>
    <property type="match status" value="1"/>
</dbReference>
<accession>A0A8J3PXW3</accession>
<proteinExistence type="inferred from homology"/>
<dbReference type="RefSeq" id="WP_203886437.1">
    <property type="nucleotide sequence ID" value="NZ_BAABHH010000022.1"/>
</dbReference>
<dbReference type="GO" id="GO:0000428">
    <property type="term" value="C:DNA-directed RNA polymerase complex"/>
    <property type="evidence" value="ECO:0007669"/>
    <property type="project" value="UniProtKB-KW"/>
</dbReference>
<dbReference type="PANTHER" id="PTHR43133:SF51">
    <property type="entry name" value="RNA POLYMERASE SIGMA FACTOR"/>
    <property type="match status" value="1"/>
</dbReference>
<keyword evidence="8" id="KW-0240">DNA-directed RNA polymerase</keyword>
<dbReference type="InterPro" id="IPR013324">
    <property type="entry name" value="RNA_pol_sigma_r3/r4-like"/>
</dbReference>
<dbReference type="InterPro" id="IPR039425">
    <property type="entry name" value="RNA_pol_sigma-70-like"/>
</dbReference>
<comment type="similarity">
    <text evidence="1">Belongs to the sigma-70 factor family. ECF subfamily.</text>
</comment>
<dbReference type="SUPFAM" id="SSF54427">
    <property type="entry name" value="NTF2-like"/>
    <property type="match status" value="1"/>
</dbReference>
<dbReference type="InterPro" id="IPR014284">
    <property type="entry name" value="RNA_pol_sigma-70_dom"/>
</dbReference>
<dbReference type="Gene3D" id="1.10.10.10">
    <property type="entry name" value="Winged helix-like DNA-binding domain superfamily/Winged helix DNA-binding domain"/>
    <property type="match status" value="1"/>
</dbReference>
<comment type="caution">
    <text evidence="8">The sequence shown here is derived from an EMBL/GenBank/DDBJ whole genome shotgun (WGS) entry which is preliminary data.</text>
</comment>
<dbReference type="InterPro" id="IPR013325">
    <property type="entry name" value="RNA_pol_sigma_r2"/>
</dbReference>
<evidence type="ECO:0000256" key="5">
    <source>
        <dbReference type="ARBA" id="ARBA00023163"/>
    </source>
</evidence>
<dbReference type="GO" id="GO:0003677">
    <property type="term" value="F:DNA binding"/>
    <property type="evidence" value="ECO:0007669"/>
    <property type="project" value="InterPro"/>
</dbReference>
<dbReference type="Pfam" id="PF08281">
    <property type="entry name" value="Sigma70_r4_2"/>
    <property type="match status" value="1"/>
</dbReference>
<dbReference type="GO" id="GO:0016987">
    <property type="term" value="F:sigma factor activity"/>
    <property type="evidence" value="ECO:0007669"/>
    <property type="project" value="UniProtKB-KW"/>
</dbReference>
<reference evidence="8 9" key="1">
    <citation type="submission" date="2021-01" db="EMBL/GenBank/DDBJ databases">
        <title>Whole genome shotgun sequence of Planotetraspora kaengkrachanensis NBRC 104272.</title>
        <authorList>
            <person name="Komaki H."/>
            <person name="Tamura T."/>
        </authorList>
    </citation>
    <scope>NUCLEOTIDE SEQUENCE [LARGE SCALE GENOMIC DNA]</scope>
    <source>
        <strain evidence="8 9">NBRC 104272</strain>
    </source>
</reference>
<dbReference type="Pfam" id="PF04542">
    <property type="entry name" value="Sigma70_r2"/>
    <property type="match status" value="1"/>
</dbReference>
<evidence type="ECO:0000256" key="3">
    <source>
        <dbReference type="ARBA" id="ARBA00023015"/>
    </source>
</evidence>
<keyword evidence="4" id="KW-0731">Sigma factor</keyword>
<feature type="domain" description="RNA polymerase sigma factor 70 region 4 type 2" evidence="7">
    <location>
        <begin position="122"/>
        <end position="175"/>
    </location>
</feature>
<dbReference type="InterPro" id="IPR007627">
    <property type="entry name" value="RNA_pol_sigma70_r2"/>
</dbReference>
<dbReference type="InterPro" id="IPR013249">
    <property type="entry name" value="RNA_pol_sigma70_r4_t2"/>
</dbReference>
<dbReference type="EMBL" id="BONV01000036">
    <property type="protein sequence ID" value="GIG83115.1"/>
    <property type="molecule type" value="Genomic_DNA"/>
</dbReference>
<evidence type="ECO:0000313" key="9">
    <source>
        <dbReference type="Proteomes" id="UP000630097"/>
    </source>
</evidence>
<dbReference type="AlphaFoldDB" id="A0A8J3PXW3"/>
<keyword evidence="5" id="KW-0804">Transcription</keyword>
<dbReference type="SUPFAM" id="SSF88946">
    <property type="entry name" value="Sigma2 domain of RNA polymerase sigma factors"/>
    <property type="match status" value="1"/>
</dbReference>
<keyword evidence="3" id="KW-0805">Transcription regulation</keyword>
<dbReference type="Gene3D" id="1.10.1740.10">
    <property type="match status" value="1"/>
</dbReference>
<comment type="subunit">
    <text evidence="2">Interacts transiently with the RNA polymerase catalytic core formed by RpoA, RpoB, RpoC and RpoZ (2 alpha, 1 beta, 1 beta' and 1 omega subunit) to form the RNA polymerase holoenzyme that can initiate transcription.</text>
</comment>
<evidence type="ECO:0000259" key="7">
    <source>
        <dbReference type="Pfam" id="PF08281"/>
    </source>
</evidence>
<dbReference type="NCBIfam" id="TIGR02937">
    <property type="entry name" value="sigma70-ECF"/>
    <property type="match status" value="1"/>
</dbReference>
<dbReference type="SUPFAM" id="SSF88659">
    <property type="entry name" value="Sigma3 and sigma4 domains of RNA polymerase sigma factors"/>
    <property type="match status" value="1"/>
</dbReference>
<evidence type="ECO:0000259" key="6">
    <source>
        <dbReference type="Pfam" id="PF04542"/>
    </source>
</evidence>
<sequence length="308" mass="34096">MRNAVPDDADLVREAQSGDVRALGLLLARHQADMRAVALSILGYGPDAEDAVQEAALIAVRRIGDVRDPAAMAPWLRAVVRNACRMQVRTRTAVPVGDLQALAPPSAELDPAEVLERYAMRDWVWHAVDQLSPALRLVTMLRYFTGITAYEHIAEVCAVPVGTVRSRLNQARSKLSEALLATAGLAHDDAAALTEARRKEAEEALRAAHHGSFAEALAELWSPAVEVIWPQGKRTRGFDYMVRAMERDLGDGVRHRLANVVAGREVVIWEDDLINPPDDPFHCPPGVVWVNFLEEGRVRRVRLFHPVR</sequence>
<dbReference type="GO" id="GO:0006352">
    <property type="term" value="P:DNA-templated transcription initiation"/>
    <property type="evidence" value="ECO:0007669"/>
    <property type="project" value="InterPro"/>
</dbReference>
<evidence type="ECO:0000256" key="4">
    <source>
        <dbReference type="ARBA" id="ARBA00023082"/>
    </source>
</evidence>